<evidence type="ECO:0000313" key="2">
    <source>
        <dbReference type="Proteomes" id="UP000033035"/>
    </source>
</evidence>
<dbReference type="HOGENOM" id="CLU_719335_0_0_10"/>
<sequence>MKRSRVEVFLLGVLAGGLLAGCTAGPVEEIVPEESRPVTLSFGKPDLGVPELLTRTGETAVPTPLPKGTTVRIGAYFRGSVESVQEPVLFSASAPSFEATYVVGADGLLSPCLVDATGKKIEGKANGLTVKGGMYDFYAVSPARILAKGIDDTYQITDIPHKEDVMTSFVRGVTISATSRLVTLATFCRKCALVVFNVAPLPENALPFNTLYGTKLAVSGISSSGASLLAGEDTGITPTGGSTGSEATVTFESGEFESVEAASDPDGMGLNKTKGVVLPKDNKAFDVEITVVRNQETATLRATIDQHITFDAGKRYIFTLEVKNNESSLLMKVLNWNTITFTDSGVGGSDQSPTDPDINEGIGTTITVAQWDDIDWSGNGNVGAEE</sequence>
<protein>
    <recommendedName>
        <fullName evidence="3">Major fimbrial subunit protein N-terminal domain-containing protein</fullName>
    </recommendedName>
</protein>
<reference evidence="1 2" key="1">
    <citation type="submission" date="2013-04" db="EMBL/GenBank/DDBJ databases">
        <title>The Genome Sequence of Parabacteroides gordonii DSM 23371.</title>
        <authorList>
            <consortium name="The Broad Institute Genomics Platform"/>
            <person name="Earl A."/>
            <person name="Ward D."/>
            <person name="Feldgarden M."/>
            <person name="Gevers D."/>
            <person name="Martens E."/>
            <person name="Sakamoto M."/>
            <person name="Benno Y."/>
            <person name="Suzuki N."/>
            <person name="Matsunaga N."/>
            <person name="Koshihara K."/>
            <person name="Seki M."/>
            <person name="Komiya H."/>
            <person name="Walker B."/>
            <person name="Young S."/>
            <person name="Zeng Q."/>
            <person name="Gargeya S."/>
            <person name="Fitzgerald M."/>
            <person name="Haas B."/>
            <person name="Abouelleil A."/>
            <person name="Allen A.W."/>
            <person name="Alvarado L."/>
            <person name="Arachchi H.M."/>
            <person name="Berlin A.M."/>
            <person name="Chapman S.B."/>
            <person name="Gainer-Dewar J."/>
            <person name="Goldberg J."/>
            <person name="Griggs A."/>
            <person name="Gujja S."/>
            <person name="Hansen M."/>
            <person name="Howarth C."/>
            <person name="Imamovic A."/>
            <person name="Ireland A."/>
            <person name="Larimer J."/>
            <person name="McCowan C."/>
            <person name="Murphy C."/>
            <person name="Pearson M."/>
            <person name="Poon T.W."/>
            <person name="Priest M."/>
            <person name="Roberts A."/>
            <person name="Saif S."/>
            <person name="Shea T."/>
            <person name="Sisk P."/>
            <person name="Sykes S."/>
            <person name="Wortman J."/>
            <person name="Nusbaum C."/>
            <person name="Birren B."/>
        </authorList>
    </citation>
    <scope>NUCLEOTIDE SEQUENCE [LARGE SCALE GENOMIC DNA]</scope>
    <source>
        <strain evidence="1 2">MS-1</strain>
    </source>
</reference>
<dbReference type="Pfam" id="PF15415">
    <property type="entry name" value="Mfa_like_2"/>
    <property type="match status" value="1"/>
</dbReference>
<dbReference type="Gene3D" id="2.60.40.3730">
    <property type="entry name" value="Fimbrillin-like"/>
    <property type="match status" value="1"/>
</dbReference>
<dbReference type="AlphaFoldDB" id="A0A0F5JAP3"/>
<dbReference type="RefSeq" id="WP_028727585.1">
    <property type="nucleotide sequence ID" value="NZ_AUAE01000017.1"/>
</dbReference>
<evidence type="ECO:0000313" key="1">
    <source>
        <dbReference type="EMBL" id="KKB54507.1"/>
    </source>
</evidence>
<proteinExistence type="predicted"/>
<dbReference type="CDD" id="cd13121">
    <property type="entry name" value="BF2867_like_C"/>
    <property type="match status" value="1"/>
</dbReference>
<keyword evidence="2" id="KW-1185">Reference proteome</keyword>
<dbReference type="Gene3D" id="2.60.40.2630">
    <property type="match status" value="1"/>
</dbReference>
<evidence type="ECO:0008006" key="3">
    <source>
        <dbReference type="Google" id="ProtNLM"/>
    </source>
</evidence>
<gene>
    <name evidence="1" type="ORF">HMPREF1536_03427</name>
</gene>
<dbReference type="EMBL" id="AQHW01000016">
    <property type="protein sequence ID" value="KKB54507.1"/>
    <property type="molecule type" value="Genomic_DNA"/>
</dbReference>
<dbReference type="PROSITE" id="PS51257">
    <property type="entry name" value="PROKAR_LIPOPROTEIN"/>
    <property type="match status" value="1"/>
</dbReference>
<dbReference type="PATRIC" id="fig|1203610.3.peg.3493"/>
<organism evidence="1 2">
    <name type="scientific">Parabacteroides gordonii MS-1 = DSM 23371</name>
    <dbReference type="NCBI Taxonomy" id="1203610"/>
    <lineage>
        <taxon>Bacteria</taxon>
        <taxon>Pseudomonadati</taxon>
        <taxon>Bacteroidota</taxon>
        <taxon>Bacteroidia</taxon>
        <taxon>Bacteroidales</taxon>
        <taxon>Tannerellaceae</taxon>
        <taxon>Parabacteroides</taxon>
    </lineage>
</organism>
<dbReference type="Proteomes" id="UP000033035">
    <property type="component" value="Unassembled WGS sequence"/>
</dbReference>
<accession>A0A0F5JAP3</accession>
<comment type="caution">
    <text evidence="1">The sequence shown here is derived from an EMBL/GenBank/DDBJ whole genome shotgun (WGS) entry which is preliminary data.</text>
</comment>
<dbReference type="InterPro" id="IPR029231">
    <property type="entry name" value="Mfa-like_2"/>
</dbReference>
<name>A0A0F5JAP3_9BACT</name>
<dbReference type="STRING" id="1203610.HMPREF1536_03427"/>